<protein>
    <submittedName>
        <fullName evidence="2">Uncharacterized protein</fullName>
    </submittedName>
</protein>
<dbReference type="EMBL" id="JAATIQ010000086">
    <property type="protein sequence ID" value="KAF4385283.1"/>
    <property type="molecule type" value="Genomic_DNA"/>
</dbReference>
<sequence>ISHISHYYLNLTTKLNSPHSPCSPRAACSGRRRRRALLVYLQNSRSKMEFDFRLNDFPEEYDLELKSDNEVCHPFLDEFEFVMKSSDDEKDLAYGNYVPKEVSHDDLPQEESSSPPPPPLVELDQQPMKNVENSTGLDIHFDEEQIELSLQLRDSIATEMWNDYINDISSL</sequence>
<accession>A0A7J6GQT4</accession>
<feature type="non-terminal residue" evidence="2">
    <location>
        <position position="1"/>
    </location>
</feature>
<organism evidence="2 3">
    <name type="scientific">Cannabis sativa</name>
    <name type="common">Hemp</name>
    <name type="synonym">Marijuana</name>
    <dbReference type="NCBI Taxonomy" id="3483"/>
    <lineage>
        <taxon>Eukaryota</taxon>
        <taxon>Viridiplantae</taxon>
        <taxon>Streptophyta</taxon>
        <taxon>Embryophyta</taxon>
        <taxon>Tracheophyta</taxon>
        <taxon>Spermatophyta</taxon>
        <taxon>Magnoliopsida</taxon>
        <taxon>eudicotyledons</taxon>
        <taxon>Gunneridae</taxon>
        <taxon>Pentapetalae</taxon>
        <taxon>rosids</taxon>
        <taxon>fabids</taxon>
        <taxon>Rosales</taxon>
        <taxon>Cannabaceae</taxon>
        <taxon>Cannabis</taxon>
    </lineage>
</organism>
<name>A0A7J6GQT4_CANSA</name>
<evidence type="ECO:0000256" key="1">
    <source>
        <dbReference type="SAM" id="MobiDB-lite"/>
    </source>
</evidence>
<evidence type="ECO:0000313" key="3">
    <source>
        <dbReference type="Proteomes" id="UP000583929"/>
    </source>
</evidence>
<gene>
    <name evidence="2" type="ORF">G4B88_026566</name>
</gene>
<keyword evidence="3" id="KW-1185">Reference proteome</keyword>
<dbReference type="Proteomes" id="UP000583929">
    <property type="component" value="Unassembled WGS sequence"/>
</dbReference>
<comment type="caution">
    <text evidence="2">The sequence shown here is derived from an EMBL/GenBank/DDBJ whole genome shotgun (WGS) entry which is preliminary data.</text>
</comment>
<feature type="region of interest" description="Disordered" evidence="1">
    <location>
        <begin position="97"/>
        <end position="124"/>
    </location>
</feature>
<reference evidence="2 3" key="1">
    <citation type="journal article" date="2020" name="bioRxiv">
        <title>Sequence and annotation of 42 cannabis genomes reveals extensive copy number variation in cannabinoid synthesis and pathogen resistance genes.</title>
        <authorList>
            <person name="Mckernan K.J."/>
            <person name="Helbert Y."/>
            <person name="Kane L.T."/>
            <person name="Ebling H."/>
            <person name="Zhang L."/>
            <person name="Liu B."/>
            <person name="Eaton Z."/>
            <person name="Mclaughlin S."/>
            <person name="Kingan S."/>
            <person name="Baybayan P."/>
            <person name="Concepcion G."/>
            <person name="Jordan M."/>
            <person name="Riva A."/>
            <person name="Barbazuk W."/>
            <person name="Harkins T."/>
        </authorList>
    </citation>
    <scope>NUCLEOTIDE SEQUENCE [LARGE SCALE GENOMIC DNA]</scope>
    <source>
        <strain evidence="3">cv. Jamaican Lion 4</strain>
        <tissue evidence="2">Leaf</tissue>
    </source>
</reference>
<dbReference type="AlphaFoldDB" id="A0A7J6GQT4"/>
<evidence type="ECO:0000313" key="2">
    <source>
        <dbReference type="EMBL" id="KAF4385283.1"/>
    </source>
</evidence>
<proteinExistence type="predicted"/>